<reference evidence="10" key="1">
    <citation type="submission" date="2015-12" db="EMBL/GenBank/DDBJ databases">
        <title>Update maize B73 reference genome by single molecule sequencing technologies.</title>
        <authorList>
            <consortium name="Maize Genome Sequencing Project"/>
            <person name="Ware D."/>
        </authorList>
    </citation>
    <scope>NUCLEOTIDE SEQUENCE [LARGE SCALE GENOMIC DNA]</scope>
    <source>
        <strain evidence="10">cv. B73</strain>
    </source>
</reference>
<comment type="subcellular location">
    <subcellularLocation>
        <location evidence="1">Nucleus</location>
    </subcellularLocation>
</comment>
<dbReference type="InterPro" id="IPR013632">
    <property type="entry name" value="Rad51_C"/>
</dbReference>
<feature type="domain" description="RecA family profile 1" evidence="8">
    <location>
        <begin position="31"/>
        <end position="210"/>
    </location>
</feature>
<reference evidence="9" key="2">
    <citation type="submission" date="2019-07" db="EMBL/GenBank/DDBJ databases">
        <authorList>
            <person name="Seetharam A."/>
            <person name="Woodhouse M."/>
            <person name="Cannon E."/>
        </authorList>
    </citation>
    <scope>NUCLEOTIDE SEQUENCE [LARGE SCALE GENOMIC DNA]</scope>
    <source>
        <strain evidence="9">cv. B73</strain>
    </source>
</reference>
<reference evidence="9" key="3">
    <citation type="submission" date="2021-05" db="UniProtKB">
        <authorList>
            <consortium name="EnsemblPlants"/>
        </authorList>
    </citation>
    <scope>IDENTIFICATION</scope>
    <source>
        <strain evidence="9">cv. B73</strain>
    </source>
</reference>
<dbReference type="AlphaFoldDB" id="A0A804NH61"/>
<dbReference type="EnsemblPlants" id="Zm00001eb160270_T005">
    <property type="protein sequence ID" value="Zm00001eb160270_P005"/>
    <property type="gene ID" value="Zm00001eb160270"/>
</dbReference>
<dbReference type="SUPFAM" id="SSF52540">
    <property type="entry name" value="P-loop containing nucleoside triphosphate hydrolases"/>
    <property type="match status" value="1"/>
</dbReference>
<dbReference type="GO" id="GO:0005524">
    <property type="term" value="F:ATP binding"/>
    <property type="evidence" value="ECO:0007669"/>
    <property type="project" value="UniProtKB-KW"/>
</dbReference>
<dbReference type="GO" id="GO:0005634">
    <property type="term" value="C:nucleus"/>
    <property type="evidence" value="ECO:0007669"/>
    <property type="project" value="UniProtKB-SubCell"/>
</dbReference>
<organism evidence="9 10">
    <name type="scientific">Zea mays</name>
    <name type="common">Maize</name>
    <dbReference type="NCBI Taxonomy" id="4577"/>
    <lineage>
        <taxon>Eukaryota</taxon>
        <taxon>Viridiplantae</taxon>
        <taxon>Streptophyta</taxon>
        <taxon>Embryophyta</taxon>
        <taxon>Tracheophyta</taxon>
        <taxon>Spermatophyta</taxon>
        <taxon>Magnoliopsida</taxon>
        <taxon>Liliopsida</taxon>
        <taxon>Poales</taxon>
        <taxon>Poaceae</taxon>
        <taxon>PACMAD clade</taxon>
        <taxon>Panicoideae</taxon>
        <taxon>Andropogonodae</taxon>
        <taxon>Andropogoneae</taxon>
        <taxon>Tripsacinae</taxon>
        <taxon>Zea</taxon>
    </lineage>
</organism>
<evidence type="ECO:0000256" key="7">
    <source>
        <dbReference type="ARBA" id="ARBA00040674"/>
    </source>
</evidence>
<protein>
    <recommendedName>
        <fullName evidence="7">DNA repair protein RAD51 homolog 3</fullName>
    </recommendedName>
</protein>
<dbReference type="GO" id="GO:0003677">
    <property type="term" value="F:DNA binding"/>
    <property type="evidence" value="ECO:0007669"/>
    <property type="project" value="InterPro"/>
</dbReference>
<keyword evidence="2" id="KW-0547">Nucleotide-binding</keyword>
<proteinExistence type="predicted"/>
<evidence type="ECO:0000256" key="1">
    <source>
        <dbReference type="ARBA" id="ARBA00004123"/>
    </source>
</evidence>
<sequence>MGDQSGSRNGPQQKYVSGAQNAWDMFSDELSQKHITTGSGDLNDILGGGIHCKEVTEIGGVPGVGKTQLGIQLAINVQIPVECGGLGGKAVYIDTEGSFMVERVYQIAEGCIRDILEHFPHSHEKSSSVQKQLQPERFLADIYYFRICSYTEQIAVINYMEKFLREHKDDIIMHASFVISQFFGFQCTTTDLVFKSKDLAIYFAGAYSYY</sequence>
<dbReference type="Gramene" id="Zm00001eb160270_T005">
    <property type="protein sequence ID" value="Zm00001eb160270_P005"/>
    <property type="gene ID" value="Zm00001eb160270"/>
</dbReference>
<dbReference type="InterPro" id="IPR052093">
    <property type="entry name" value="HR_Repair_Mediator"/>
</dbReference>
<dbReference type="PANTHER" id="PTHR46239:SF1">
    <property type="entry name" value="DNA REPAIR PROTEIN RAD51 HOMOLOG 3"/>
    <property type="match status" value="1"/>
</dbReference>
<dbReference type="InterPro" id="IPR020588">
    <property type="entry name" value="RecA_ATP-bd"/>
</dbReference>
<evidence type="ECO:0000259" key="8">
    <source>
        <dbReference type="PROSITE" id="PS50162"/>
    </source>
</evidence>
<keyword evidence="3" id="KW-0227">DNA damage</keyword>
<dbReference type="Proteomes" id="UP000007305">
    <property type="component" value="Chromosome 3"/>
</dbReference>
<evidence type="ECO:0000256" key="2">
    <source>
        <dbReference type="ARBA" id="ARBA00022741"/>
    </source>
</evidence>
<evidence type="ECO:0000256" key="6">
    <source>
        <dbReference type="ARBA" id="ARBA00023242"/>
    </source>
</evidence>
<evidence type="ECO:0000313" key="9">
    <source>
        <dbReference type="EnsemblPlants" id="Zm00001eb160270_P004"/>
    </source>
</evidence>
<keyword evidence="10" id="KW-1185">Reference proteome</keyword>
<dbReference type="PROSITE" id="PS50162">
    <property type="entry name" value="RECA_2"/>
    <property type="match status" value="1"/>
</dbReference>
<gene>
    <name evidence="9" type="primary">LOC100284087</name>
</gene>
<dbReference type="EnsemblPlants" id="Zm00001eb160270_T004">
    <property type="protein sequence ID" value="Zm00001eb160270_P004"/>
    <property type="gene ID" value="Zm00001eb160270"/>
</dbReference>
<dbReference type="OrthoDB" id="1861185at2759"/>
<evidence type="ECO:0000256" key="5">
    <source>
        <dbReference type="ARBA" id="ARBA00023204"/>
    </source>
</evidence>
<dbReference type="Gene3D" id="3.40.50.300">
    <property type="entry name" value="P-loop containing nucleotide triphosphate hydrolases"/>
    <property type="match status" value="1"/>
</dbReference>
<evidence type="ECO:0000256" key="4">
    <source>
        <dbReference type="ARBA" id="ARBA00022840"/>
    </source>
</evidence>
<dbReference type="Pfam" id="PF08423">
    <property type="entry name" value="Rad51"/>
    <property type="match status" value="1"/>
</dbReference>
<evidence type="ECO:0000256" key="3">
    <source>
        <dbReference type="ARBA" id="ARBA00022763"/>
    </source>
</evidence>
<keyword evidence="6" id="KW-0539">Nucleus</keyword>
<dbReference type="PANTHER" id="PTHR46239">
    <property type="entry name" value="DNA REPAIR PROTEIN RAD51 HOMOLOG 3 RAD51C"/>
    <property type="match status" value="1"/>
</dbReference>
<keyword evidence="4" id="KW-0067">ATP-binding</keyword>
<dbReference type="GO" id="GO:0006281">
    <property type="term" value="P:DNA repair"/>
    <property type="evidence" value="ECO:0007669"/>
    <property type="project" value="UniProtKB-KW"/>
</dbReference>
<keyword evidence="5" id="KW-0234">DNA repair</keyword>
<accession>A0A804NH61</accession>
<dbReference type="Gramene" id="Zm00001eb160270_T004">
    <property type="protein sequence ID" value="Zm00001eb160270_P004"/>
    <property type="gene ID" value="Zm00001eb160270"/>
</dbReference>
<name>A0A804NH61_MAIZE</name>
<dbReference type="InterPro" id="IPR027417">
    <property type="entry name" value="P-loop_NTPase"/>
</dbReference>
<dbReference type="GO" id="GO:0140664">
    <property type="term" value="F:ATP-dependent DNA damage sensor activity"/>
    <property type="evidence" value="ECO:0007669"/>
    <property type="project" value="InterPro"/>
</dbReference>
<evidence type="ECO:0000313" key="10">
    <source>
        <dbReference type="Proteomes" id="UP000007305"/>
    </source>
</evidence>